<evidence type="ECO:0000256" key="10">
    <source>
        <dbReference type="ARBA" id="ARBA00022723"/>
    </source>
</evidence>
<keyword evidence="19 24" id="KW-0496">Mitochondrion</keyword>
<dbReference type="GO" id="GO:0000049">
    <property type="term" value="F:tRNA binding"/>
    <property type="evidence" value="ECO:0007669"/>
    <property type="project" value="UniProtKB-KW"/>
</dbReference>
<keyword evidence="17 24" id="KW-0249">Electron transport</keyword>
<dbReference type="Gene3D" id="3.30.930.10">
    <property type="entry name" value="Bira Bifunctional Protein, Domain 2"/>
    <property type="match status" value="1"/>
</dbReference>
<dbReference type="STRING" id="6337.A0A0V0XUJ0"/>
<dbReference type="Gene3D" id="3.30.980.10">
    <property type="entry name" value="Threonyl-trna Synthetase, Chain A, domain 2"/>
    <property type="match status" value="1"/>
</dbReference>
<name>A0A0V0XUJ0_TRIPS</name>
<dbReference type="GO" id="GO:0006419">
    <property type="term" value="P:alanyl-tRNA aminoacylation"/>
    <property type="evidence" value="ECO:0007669"/>
    <property type="project" value="InterPro"/>
</dbReference>
<protein>
    <recommendedName>
        <fullName evidence="4 24">Cytochrome b-c1 complex subunit 8</fullName>
    </recommendedName>
    <alternativeName>
        <fullName evidence="24">Complex III subunit 8</fullName>
    </alternativeName>
</protein>
<evidence type="ECO:0000256" key="20">
    <source>
        <dbReference type="ARBA" id="ARBA00023136"/>
    </source>
</evidence>
<dbReference type="InterPro" id="IPR002318">
    <property type="entry name" value="Ala-tRNA-lgiase_IIc"/>
</dbReference>
<organism evidence="27 28">
    <name type="scientific">Trichinella pseudospiralis</name>
    <name type="common">Parasitic roundworm</name>
    <dbReference type="NCBI Taxonomy" id="6337"/>
    <lineage>
        <taxon>Eukaryota</taxon>
        <taxon>Metazoa</taxon>
        <taxon>Ecdysozoa</taxon>
        <taxon>Nematoda</taxon>
        <taxon>Enoplea</taxon>
        <taxon>Dorylaimia</taxon>
        <taxon>Trichinellida</taxon>
        <taxon>Trichinellidae</taxon>
        <taxon>Trichinella</taxon>
    </lineage>
</organism>
<dbReference type="GO" id="GO:0006122">
    <property type="term" value="P:mitochondrial electron transport, ubiquinol to cytochrome c"/>
    <property type="evidence" value="ECO:0007669"/>
    <property type="project" value="UniProtKB-UniRule"/>
</dbReference>
<evidence type="ECO:0000256" key="15">
    <source>
        <dbReference type="ARBA" id="ARBA00022884"/>
    </source>
</evidence>
<evidence type="ECO:0000256" key="16">
    <source>
        <dbReference type="ARBA" id="ARBA00022917"/>
    </source>
</evidence>
<dbReference type="Gene3D" id="2.40.30.130">
    <property type="match status" value="1"/>
</dbReference>
<comment type="catalytic activity">
    <reaction evidence="23">
        <text>tRNA(Ala) + L-alanine + ATP = L-alanyl-tRNA(Ala) + AMP + diphosphate</text>
        <dbReference type="Rhea" id="RHEA:12540"/>
        <dbReference type="Rhea" id="RHEA-COMP:9657"/>
        <dbReference type="Rhea" id="RHEA-COMP:9923"/>
        <dbReference type="ChEBI" id="CHEBI:30616"/>
        <dbReference type="ChEBI" id="CHEBI:33019"/>
        <dbReference type="ChEBI" id="CHEBI:57972"/>
        <dbReference type="ChEBI" id="CHEBI:78442"/>
        <dbReference type="ChEBI" id="CHEBI:78497"/>
        <dbReference type="ChEBI" id="CHEBI:456215"/>
        <dbReference type="EC" id="6.1.1.7"/>
    </reaction>
</comment>
<evidence type="ECO:0000256" key="3">
    <source>
        <dbReference type="ARBA" id="ARBA00008226"/>
    </source>
</evidence>
<comment type="subcellular location">
    <subcellularLocation>
        <location evidence="1 24">Mitochondrion inner membrane</location>
        <topology evidence="1 24">Single-pass membrane protein</topology>
    </subcellularLocation>
</comment>
<dbReference type="Pfam" id="PF02939">
    <property type="entry name" value="UcrQ"/>
    <property type="match status" value="1"/>
</dbReference>
<evidence type="ECO:0000256" key="7">
    <source>
        <dbReference type="ARBA" id="ARBA00022598"/>
    </source>
</evidence>
<evidence type="ECO:0000256" key="5">
    <source>
        <dbReference type="ARBA" id="ARBA00022448"/>
    </source>
</evidence>
<evidence type="ECO:0000313" key="27">
    <source>
        <dbReference type="EMBL" id="KRX91579.1"/>
    </source>
</evidence>
<gene>
    <name evidence="27" type="primary">Aats-ala</name>
    <name evidence="27" type="ORF">T4E_746</name>
</gene>
<dbReference type="InterPro" id="IPR045864">
    <property type="entry name" value="aa-tRNA-synth_II/BPL/LPL"/>
</dbReference>
<evidence type="ECO:0000256" key="18">
    <source>
        <dbReference type="ARBA" id="ARBA00022989"/>
    </source>
</evidence>
<dbReference type="SUPFAM" id="SSF55681">
    <property type="entry name" value="Class II aaRS and biotin synthetases"/>
    <property type="match status" value="1"/>
</dbReference>
<evidence type="ECO:0000256" key="14">
    <source>
        <dbReference type="ARBA" id="ARBA00022840"/>
    </source>
</evidence>
<dbReference type="GO" id="GO:0045275">
    <property type="term" value="C:respiratory chain complex III"/>
    <property type="evidence" value="ECO:0007669"/>
    <property type="project" value="UniProtKB-UniRule"/>
</dbReference>
<dbReference type="InterPro" id="IPR018163">
    <property type="entry name" value="Thr/Ala-tRNA-synth_IIc_edit"/>
</dbReference>
<keyword evidence="11" id="KW-0547">Nucleotide-binding</keyword>
<keyword evidence="12 24" id="KW-0999">Mitochondrion inner membrane</keyword>
<keyword evidence="7 27" id="KW-0436">Ligase</keyword>
<keyword evidence="9" id="KW-0812">Transmembrane</keyword>
<evidence type="ECO:0000313" key="28">
    <source>
        <dbReference type="Proteomes" id="UP000054815"/>
    </source>
</evidence>
<dbReference type="Pfam" id="PF01411">
    <property type="entry name" value="tRNA-synt_2c"/>
    <property type="match status" value="1"/>
</dbReference>
<keyword evidence="10" id="KW-0479">Metal-binding</keyword>
<dbReference type="Proteomes" id="UP000054815">
    <property type="component" value="Unassembled WGS sequence"/>
</dbReference>
<dbReference type="InterPro" id="IPR009000">
    <property type="entry name" value="Transl_B-barrel_sf"/>
</dbReference>
<feature type="region of interest" description="Disordered" evidence="25">
    <location>
        <begin position="464"/>
        <end position="495"/>
    </location>
</feature>
<evidence type="ECO:0000256" key="17">
    <source>
        <dbReference type="ARBA" id="ARBA00022982"/>
    </source>
</evidence>
<feature type="region of interest" description="Disordered" evidence="25">
    <location>
        <begin position="623"/>
        <end position="655"/>
    </location>
</feature>
<keyword evidence="18" id="KW-1133">Transmembrane helix</keyword>
<comment type="caution">
    <text evidence="27">The sequence shown here is derived from an EMBL/GenBank/DDBJ whole genome shotgun (WGS) entry which is preliminary data.</text>
</comment>
<comment type="function">
    <text evidence="24">Component of the ubiquinol-cytochrome c oxidoreductase, a multisubunit transmembrane complex that is part of the mitochondrial electron transport chain which drives oxidative phosphorylation. The complex plays an important role in the uptake of multiple carbon sources present in different host niches.</text>
</comment>
<keyword evidence="20" id="KW-0472">Membrane</keyword>
<dbReference type="NCBIfam" id="TIGR00344">
    <property type="entry name" value="alaS"/>
    <property type="match status" value="1"/>
</dbReference>
<feature type="compositionally biased region" description="Low complexity" evidence="25">
    <location>
        <begin position="642"/>
        <end position="655"/>
    </location>
</feature>
<evidence type="ECO:0000256" key="23">
    <source>
        <dbReference type="ARBA" id="ARBA00048300"/>
    </source>
</evidence>
<evidence type="ECO:0000256" key="9">
    <source>
        <dbReference type="ARBA" id="ARBA00022692"/>
    </source>
</evidence>
<keyword evidence="6" id="KW-0820">tRNA-binding</keyword>
<dbReference type="EMBL" id="JYDU01000134">
    <property type="protein sequence ID" value="KRX91579.1"/>
    <property type="molecule type" value="Genomic_DNA"/>
</dbReference>
<evidence type="ECO:0000256" key="22">
    <source>
        <dbReference type="ARBA" id="ARBA00047105"/>
    </source>
</evidence>
<dbReference type="InterPro" id="IPR050058">
    <property type="entry name" value="Ala-tRNA_ligase"/>
</dbReference>
<evidence type="ECO:0000256" key="12">
    <source>
        <dbReference type="ARBA" id="ARBA00022792"/>
    </source>
</evidence>
<evidence type="ECO:0000256" key="8">
    <source>
        <dbReference type="ARBA" id="ARBA00022660"/>
    </source>
</evidence>
<dbReference type="InterPro" id="IPR018164">
    <property type="entry name" value="Ala-tRNA-synth_IIc_N"/>
</dbReference>
<evidence type="ECO:0000259" key="26">
    <source>
        <dbReference type="PROSITE" id="PS50860"/>
    </source>
</evidence>
<dbReference type="CDD" id="cd00673">
    <property type="entry name" value="AlaRS_core"/>
    <property type="match status" value="1"/>
</dbReference>
<keyword evidence="21" id="KW-0030">Aminoacyl-tRNA synthetase</keyword>
<comment type="similarity">
    <text evidence="3">Belongs to the class-II aminoacyl-tRNA synthetase family.</text>
</comment>
<evidence type="ECO:0000256" key="6">
    <source>
        <dbReference type="ARBA" id="ARBA00022555"/>
    </source>
</evidence>
<dbReference type="GO" id="GO:0002161">
    <property type="term" value="F:aminoacyl-tRNA deacylase activity"/>
    <property type="evidence" value="ECO:0007669"/>
    <property type="project" value="TreeGrafter"/>
</dbReference>
<dbReference type="InterPro" id="IPR018165">
    <property type="entry name" value="Ala-tRNA-synth_IIc_core"/>
</dbReference>
<evidence type="ECO:0000256" key="13">
    <source>
        <dbReference type="ARBA" id="ARBA00022833"/>
    </source>
</evidence>
<comment type="subunit">
    <text evidence="22 24">Component of the ubiquinol-cytochrome c oxidoreductase (cytochrome b-c1 complex, complex III, CIII), a multisubunit enzyme composed of 11 subunits. The complex is composed of 3 respiratory subunits cytochrome b, cytochrome c1 and Rieske protein UQCRFS1, 2 core protein subunits UQCRC1/QCR1 and UQCRC2/QCR2, and 6 low-molecular weight protein subunits UQCRH/QCR6, UQCRB/QCR7, UQCRQ/QCR8, UQCR10/QCR9, UQCR11/QCR10 and subunit 9, the cleavage product of Rieske protein UQCRFS1. The complex exists as an obligatory dimer and forms supercomplexes (SCs) in the inner mitochondrial membrane with NADH-ubiquinone oxidoreductase (complex I, CI) and cytochrome c oxidase (complex IV, CIV), resulting in different assemblies (supercomplex SCI(1)III(2)IV(1) and megacomplex MCI(2)III(2)IV(2)). Interacts with UQCC6.</text>
</comment>
<keyword evidence="5 24" id="KW-0813">Transport</keyword>
<dbReference type="PROSITE" id="PS50860">
    <property type="entry name" value="AA_TRNA_LIGASE_II_ALA"/>
    <property type="match status" value="1"/>
</dbReference>
<dbReference type="InterPro" id="IPR004205">
    <property type="entry name" value="Cyt_bc1_su8"/>
</dbReference>
<dbReference type="SUPFAM" id="SSF55186">
    <property type="entry name" value="ThrRS/AlaRS common domain"/>
    <property type="match status" value="1"/>
</dbReference>
<dbReference type="SUPFAM" id="SSF101353">
    <property type="entry name" value="Putative anticodon-binding domain of alanyl-tRNA synthetase (AlaRS)"/>
    <property type="match status" value="1"/>
</dbReference>
<comment type="similarity">
    <text evidence="2 24">Belongs to the UQCRQ/QCR8 family.</text>
</comment>
<evidence type="ECO:0000256" key="24">
    <source>
        <dbReference type="RuleBase" id="RU368118"/>
    </source>
</evidence>
<evidence type="ECO:0000256" key="4">
    <source>
        <dbReference type="ARBA" id="ARBA00016324"/>
    </source>
</evidence>
<dbReference type="SUPFAM" id="SSF50447">
    <property type="entry name" value="Translation proteins"/>
    <property type="match status" value="1"/>
</dbReference>
<dbReference type="FunFam" id="3.30.930.10:FF:000011">
    <property type="entry name" value="Alanine--tRNA ligase, cytoplasmic"/>
    <property type="match status" value="1"/>
</dbReference>
<keyword evidence="13" id="KW-0862">Zinc</keyword>
<dbReference type="GO" id="GO:0004813">
    <property type="term" value="F:alanine-tRNA ligase activity"/>
    <property type="evidence" value="ECO:0007669"/>
    <property type="project" value="UniProtKB-EC"/>
</dbReference>
<feature type="domain" description="Alanyl-transfer RNA synthetases family profile" evidence="26">
    <location>
        <begin position="996"/>
        <end position="1710"/>
    </location>
</feature>
<dbReference type="Gene3D" id="1.20.5.210">
    <property type="entry name" value="Cytochrome b-c1 complex subunit 8"/>
    <property type="match status" value="1"/>
</dbReference>
<reference evidence="27 28" key="1">
    <citation type="submission" date="2015-01" db="EMBL/GenBank/DDBJ databases">
        <title>Evolution of Trichinella species and genotypes.</title>
        <authorList>
            <person name="Korhonen P.K."/>
            <person name="Edoardo P."/>
            <person name="Giuseppe L.R."/>
            <person name="Gasser R.B."/>
        </authorList>
    </citation>
    <scope>NUCLEOTIDE SEQUENCE [LARGE SCALE GENOMIC DNA]</scope>
    <source>
        <strain evidence="27">ISS141</strain>
    </source>
</reference>
<dbReference type="GO" id="GO:0005524">
    <property type="term" value="F:ATP binding"/>
    <property type="evidence" value="ECO:0007669"/>
    <property type="project" value="UniProtKB-KW"/>
</dbReference>
<dbReference type="PRINTS" id="PR00980">
    <property type="entry name" value="TRNASYNTHALA"/>
</dbReference>
<dbReference type="PANTHER" id="PTHR11777">
    <property type="entry name" value="ALANYL-TRNA SYNTHETASE"/>
    <property type="match status" value="1"/>
</dbReference>
<evidence type="ECO:0000256" key="19">
    <source>
        <dbReference type="ARBA" id="ARBA00023128"/>
    </source>
</evidence>
<accession>A0A0V0XUJ0</accession>
<dbReference type="PANTHER" id="PTHR11777:SF9">
    <property type="entry name" value="ALANINE--TRNA LIGASE, CYTOPLASMIC"/>
    <property type="match status" value="1"/>
</dbReference>
<keyword evidence="8 24" id="KW-0679">Respiratory chain</keyword>
<feature type="compositionally biased region" description="Polar residues" evidence="25">
    <location>
        <begin position="625"/>
        <end position="634"/>
    </location>
</feature>
<dbReference type="GO" id="GO:0046872">
    <property type="term" value="F:metal ion binding"/>
    <property type="evidence" value="ECO:0007669"/>
    <property type="project" value="UniProtKB-KW"/>
</dbReference>
<dbReference type="SUPFAM" id="SSF81508">
    <property type="entry name" value="Ubiquinone-binding protein QP-C of cytochrome bc1 complex (Ubiquinol-cytochrome c reductase)"/>
    <property type="match status" value="1"/>
</dbReference>
<keyword evidence="14" id="KW-0067">ATP-binding</keyword>
<dbReference type="InterPro" id="IPR036642">
    <property type="entry name" value="Cyt_bc1_su8_sf"/>
</dbReference>
<proteinExistence type="inferred from homology"/>
<keyword evidence="16" id="KW-0648">Protein biosynthesis</keyword>
<dbReference type="InterPro" id="IPR018162">
    <property type="entry name" value="Ala-tRNA-ligase_IIc_anticod-bd"/>
</dbReference>
<evidence type="ECO:0000256" key="2">
    <source>
        <dbReference type="ARBA" id="ARBA00007668"/>
    </source>
</evidence>
<keyword evidence="15" id="KW-0694">RNA-binding</keyword>
<evidence type="ECO:0000256" key="25">
    <source>
        <dbReference type="SAM" id="MobiDB-lite"/>
    </source>
</evidence>
<evidence type="ECO:0000256" key="11">
    <source>
        <dbReference type="ARBA" id="ARBA00022741"/>
    </source>
</evidence>
<sequence>MSSVSLFLLNHRRKTASTYRRTCATAVGTDDQTPCQDSPPMEDVRANSNLILADMIRELAALWNHADQLVNDFYLQLKHLDQRTDQAKSRLAHLNRRCRTLQLPPTDAASAGSLRRFLSVRNHYQSMKLEDDSNDGETIKTNYTNLFLPSTRPCYLIKFQQELKKDEIAWSCMYTKKPTQTACIQTDPDETFSNDVGFSVDFCRPRDRRKSSFSADPPLPTPEQQAQQLVALCKPITLEINANGRACPAGNNVNNNQHKVSVFSEKSTFGRASQATGLSRLRLRSADGFSINIQSNDNDDTYTGAVQQTVDLFECSAAKEYLYDFAPFYRRRTERLGGMKQFLSLRRPKKIHALHSTEKSANNSTDEYKSKPSDRIKTHFDIASISKFFKRSFSFRNTSSKPAVCVDKPIAACQSKTIANGTENSLETIEESQESSRQIWLGKPKTSLPISTSSQVMNLATLLRRSSRKVKPQESAERNQTAPSSRSSKDSAYMSGGERKARVVSFLSAESNTSLEVSDKKHASTYRVGFKLNYPEECKLNIISNNNSLISNSNIQTQHLIDLQRSEHTSQWVPGSPSVNSNCSAIDSNYSCDHEGYFTSMHHDSGLPLPSYNCETVTDAGRGRSFSTHSSASTLADGAHLSQSESSSATTPPASSFFPRVSIHSSPCMQTRTTAPQYIPHSIYVNSCPKVLSTEHQPFCSENPYVFGPHATMNFNNLHSQMQPNRVVPFMQCSGCRPLNSLSPARYVHLPSPLEANRIPEPTNFYYVQRNHCPLKVANGYQQFNDAASLQSAVKNGEAWGMPCSQVFSCAQAQDNYGMYRPVESRTESSATCCSNSQIPEDDKMDPFDRWLVAKFCVEQQEAKLKEAKLAERAKLAAWTCQKAKKTNEMRPWGRMAKIYGMYQFSLSPFEQKAFGGYGKEIRNLGSKAFEYWWALLAIPALYYLRDYGMKQEEKRLRKNPADFICEIMRQVFLSSCNLTLHVVVRRLCTNANVKWNSRKVRQTFINYFKKWNHVVVESSSVIAPKQSGMLFTSAGVVQFKPIISNLNVPVQQSRPMDSLGLAVSCQKCARVNDLNLVGKDRTHHTFFEMLGNWSFNGTMSKQTVCTHAWQLLTKIYCIDEQRLHVTYFGGDKQLGLDADQECKQIWLDVVGVQQCRLLVGNAKENFWSIGETGPCGPCTEIHVQLPDGTLSELWNVVFMEYYKHEDGSLQKLSATHVDTGMGLERLCAILQNEDSAYGTDLFKPLIDSCQKLTGSPPYEGRFGVDDVTGLDSSHRIIVDHARMCTFAIADGLKPGHQEAGHVLRKIIRRALYHVSLLGEPRSGVFPNLCSAVVDLYADTYPQLQSSRRLVDQVLVEEEKRFSGTLTKAKARFDRMQEPIDPEVMFLFYNTYGLPMEMVQNLAERRGVPFDLQEFEQCLQEQRRRSLTNKQKQQLRVALQQLELPSNTDDTLKHSTMETQTEDGSVAYQTACCEGRVLAILRSQTPVTEVTSDDQVQCSVILDKTSFYATDDGQTGDRGILRWREGEFLVDSTTSLEHVVLHHGRVLCGKLIAGQTSVHCLVDVNSRTACMQQHTALHLILGILRQHLNISTEQPLTGMINRQSAWIQFYSLQSVQSKNYLLQLIDKHANMLIEQNCPVITQIMNLENAKLLLKDDFPRVIDSKTKTIRLVTLDIKPHPIHQLCRAGMHVSTLGKLYHISPISLAEVNEGYSSLTLQDSAKIGLLFIMTLFGKCNATSGNALSITARNVPWQLRSLFVASAQGRMQIFDVACVSKFPCLRVGPLQYYSRNADGLAQE</sequence>
<evidence type="ECO:0000256" key="1">
    <source>
        <dbReference type="ARBA" id="ARBA00004434"/>
    </source>
</evidence>
<evidence type="ECO:0000256" key="21">
    <source>
        <dbReference type="ARBA" id="ARBA00023146"/>
    </source>
</evidence>
<dbReference type="GO" id="GO:0005743">
    <property type="term" value="C:mitochondrial inner membrane"/>
    <property type="evidence" value="ECO:0007669"/>
    <property type="project" value="UniProtKB-SubCell"/>
</dbReference>